<sequence>MHFSYCIHTILLFLYYSHFAAPCSFQIARSSKRSSFFCVIGTSLLLNHSPYVVFFVYKKQREQLPLF</sequence>
<keyword evidence="3" id="KW-1185">Reference proteome</keyword>
<accession>C0EEN7</accession>
<evidence type="ECO:0000313" key="3">
    <source>
        <dbReference type="Proteomes" id="UP000003340"/>
    </source>
</evidence>
<evidence type="ECO:0000313" key="2">
    <source>
        <dbReference type="EMBL" id="EEG30006.1"/>
    </source>
</evidence>
<keyword evidence="1" id="KW-0472">Membrane</keyword>
<reference evidence="2 3" key="2">
    <citation type="submission" date="2009-02" db="EMBL/GenBank/DDBJ databases">
        <title>Draft genome sequence of Clostridium methylpentosum (DSM 5476).</title>
        <authorList>
            <person name="Sudarsanam P."/>
            <person name="Ley R."/>
            <person name="Guruge J."/>
            <person name="Turnbaugh P.J."/>
            <person name="Mahowald M."/>
            <person name="Liep D."/>
            <person name="Gordon J."/>
        </authorList>
    </citation>
    <scope>NUCLEOTIDE SEQUENCE [LARGE SCALE GENOMIC DNA]</scope>
    <source>
        <strain evidence="2 3">DSM 5476</strain>
    </source>
</reference>
<organism evidence="2 3">
    <name type="scientific">[Clostridium] methylpentosum DSM 5476</name>
    <dbReference type="NCBI Taxonomy" id="537013"/>
    <lineage>
        <taxon>Bacteria</taxon>
        <taxon>Bacillati</taxon>
        <taxon>Bacillota</taxon>
        <taxon>Clostridia</taxon>
        <taxon>Eubacteriales</taxon>
        <taxon>Oscillospiraceae</taxon>
        <taxon>Oscillospiraceae incertae sedis</taxon>
    </lineage>
</organism>
<reference evidence="2 3" key="1">
    <citation type="submission" date="2009-01" db="EMBL/GenBank/DDBJ databases">
        <authorList>
            <person name="Fulton L."/>
            <person name="Clifton S."/>
            <person name="Fulton B."/>
            <person name="Xu J."/>
            <person name="Minx P."/>
            <person name="Pepin K.H."/>
            <person name="Johnson M."/>
            <person name="Bhonagiri V."/>
            <person name="Nash W.E."/>
            <person name="Mardis E.R."/>
            <person name="Wilson R.K."/>
        </authorList>
    </citation>
    <scope>NUCLEOTIDE SEQUENCE [LARGE SCALE GENOMIC DNA]</scope>
    <source>
        <strain evidence="2 3">DSM 5476</strain>
    </source>
</reference>
<keyword evidence="1" id="KW-0812">Transmembrane</keyword>
<feature type="transmembrane region" description="Helical" evidence="1">
    <location>
        <begin position="34"/>
        <end position="57"/>
    </location>
</feature>
<dbReference type="EMBL" id="ACEC01000077">
    <property type="protein sequence ID" value="EEG30006.1"/>
    <property type="molecule type" value="Genomic_DNA"/>
</dbReference>
<gene>
    <name evidence="2" type="ORF">CLOSTMETH_02326</name>
</gene>
<proteinExistence type="predicted"/>
<dbReference type="HOGENOM" id="CLU_2804889_0_0_9"/>
<keyword evidence="1" id="KW-1133">Transmembrane helix</keyword>
<feature type="transmembrane region" description="Helical" evidence="1">
    <location>
        <begin position="7"/>
        <end position="28"/>
    </location>
</feature>
<comment type="caution">
    <text evidence="2">The sequence shown here is derived from an EMBL/GenBank/DDBJ whole genome shotgun (WGS) entry which is preliminary data.</text>
</comment>
<evidence type="ECO:0000256" key="1">
    <source>
        <dbReference type="SAM" id="Phobius"/>
    </source>
</evidence>
<name>C0EEN7_9FIRM</name>
<protein>
    <submittedName>
        <fullName evidence="2">Uncharacterized protein</fullName>
    </submittedName>
</protein>
<dbReference type="AlphaFoldDB" id="C0EEN7"/>
<dbReference type="Proteomes" id="UP000003340">
    <property type="component" value="Unassembled WGS sequence"/>
</dbReference>